<reference evidence="4" key="1">
    <citation type="submission" date="2019-05" db="EMBL/GenBank/DDBJ databases">
        <title>Annotation for the trematode Fasciolopsis buski.</title>
        <authorList>
            <person name="Choi Y.-J."/>
        </authorList>
    </citation>
    <scope>NUCLEOTIDE SEQUENCE</scope>
    <source>
        <strain evidence="4">HT</strain>
        <tissue evidence="4">Whole worm</tissue>
    </source>
</reference>
<keyword evidence="5" id="KW-1185">Reference proteome</keyword>
<dbReference type="InterPro" id="IPR011989">
    <property type="entry name" value="ARM-like"/>
</dbReference>
<proteinExistence type="predicted"/>
<dbReference type="InterPro" id="IPR014768">
    <property type="entry name" value="GBD/FH3_dom"/>
</dbReference>
<dbReference type="SMART" id="SM01140">
    <property type="entry name" value="Drf_GBD"/>
    <property type="match status" value="1"/>
</dbReference>
<dbReference type="GO" id="GO:0008360">
    <property type="term" value="P:regulation of cell shape"/>
    <property type="evidence" value="ECO:0007669"/>
    <property type="project" value="TreeGrafter"/>
</dbReference>
<dbReference type="PANTHER" id="PTHR45857:SF9">
    <property type="entry name" value="MULTIPLE WING HAIRS, ISOFORM C"/>
    <property type="match status" value="1"/>
</dbReference>
<dbReference type="Pfam" id="PF06371">
    <property type="entry name" value="Drf_GBD"/>
    <property type="match status" value="1"/>
</dbReference>
<dbReference type="InterPro" id="IPR043592">
    <property type="entry name" value="FMNL_animal"/>
</dbReference>
<dbReference type="PROSITE" id="PS51232">
    <property type="entry name" value="GBD_FH3"/>
    <property type="match status" value="1"/>
</dbReference>
<feature type="compositionally biased region" description="Polar residues" evidence="2">
    <location>
        <begin position="767"/>
        <end position="776"/>
    </location>
</feature>
<dbReference type="EMBL" id="LUCM01002961">
    <property type="protein sequence ID" value="KAA0196534.1"/>
    <property type="molecule type" value="Genomic_DNA"/>
</dbReference>
<dbReference type="GO" id="GO:0051015">
    <property type="term" value="F:actin filament binding"/>
    <property type="evidence" value="ECO:0007669"/>
    <property type="project" value="TreeGrafter"/>
</dbReference>
<dbReference type="SUPFAM" id="SSF48371">
    <property type="entry name" value="ARM repeat"/>
    <property type="match status" value="1"/>
</dbReference>
<dbReference type="GO" id="GO:0016477">
    <property type="term" value="P:cell migration"/>
    <property type="evidence" value="ECO:0007669"/>
    <property type="project" value="TreeGrafter"/>
</dbReference>
<evidence type="ECO:0000313" key="5">
    <source>
        <dbReference type="Proteomes" id="UP000728185"/>
    </source>
</evidence>
<dbReference type="OrthoDB" id="1668162at2759"/>
<feature type="region of interest" description="Disordered" evidence="2">
    <location>
        <begin position="402"/>
        <end position="430"/>
    </location>
</feature>
<name>A0A8E0S1H0_9TREM</name>
<sequence length="1018" mass="114455">MTQEDGDLYRPIPTGGISVTGSSRQPVPDFIKELLKDCLHLCLRCLKTILNNQTGCKRAFEYPLVLRVITFCLLHPSYTTKALALDLLTALCLIEGGHIRVLQAFDHFRLIMGEGLRFEMLLDSFKQHDMLDVEQYNIDFAVACVQFFNIVVHSPENINLRVYLQYELYLLGLDEVLKKLKDRAGDRLGQHIEAYLDNRVDCSLLLEDAEAKESAVSELERLETEFSSKVSASREAARSEAESSFKARELELSELVESLRSRIRDLNIASWDRENAMKHRVEELQNALQASHSEMNKLQAALDSLRTSAISEKVYTSMATSTNFDMDGSTHTIESDLLCDIPHAVRKEPLRSASVDAGSQAAQTAQSVDRAVRNKHELYLATASPRENIKLEVDEHKSSSFKICTNGPEKPIRKQSNLDSINKPEEHPRCPNNTAVRRLAVDAATTLSQLVSDTNLNTFNSGDNSLISTLSYSIVPPSTWPYNPHSEIPVSETLFGPGALQKSLSLHPNNIDLPCTTGSVLNEVWSRTWSFLPEPWLSAIKYNSTVSSAASADSTSSSDPARFPFQWLADLHLIPQNTEEIFLSRDQETISLNRWKVYRLLVKCALPCVLAQRMLWQLRTDGPTSHVPSSEMQSWFLDQIETSLTQRFSSVRHSNWRFHAAAENRWFWISALLRISLIWQLFPIELQRITEGLSTLLAGCTVILVNSKLPVVLQLAIFFAQRVVADWTVDSFDLRHLDALVDWNLFGLSLPSTKLHPPMNGGPPAYHSTSGDSSHSGNEHKSTSAASTSFMVAFVQFVSQVAPDIMDWPADLVQVEPALRVSMGDILMRIQDTKTALDVWRVISPISSNDLGTDEQELTIQNRIHSILHSVDQQVLHLVQSADAIRTVIRSTAYWLRTSASPATSDQTDWLAPLVRFASAFKRCAVDVSKKHRSAPAGVEHLCSSTPPHRHEHKRGRNEKSHTSHSEEKLEHRRRKHRTRQLDSDGIMDDILAGLTYQPLRTDIHTKRKESNGRKASS</sequence>
<dbReference type="GO" id="GO:0005829">
    <property type="term" value="C:cytosol"/>
    <property type="evidence" value="ECO:0007669"/>
    <property type="project" value="TreeGrafter"/>
</dbReference>
<feature type="region of interest" description="Disordered" evidence="2">
    <location>
        <begin position="759"/>
        <end position="782"/>
    </location>
</feature>
<dbReference type="SUPFAM" id="SSF101447">
    <property type="entry name" value="Formin homology 2 domain (FH2 domain)"/>
    <property type="match status" value="1"/>
</dbReference>
<feature type="coiled-coil region" evidence="1">
    <location>
        <begin position="281"/>
        <end position="308"/>
    </location>
</feature>
<dbReference type="InterPro" id="IPR010473">
    <property type="entry name" value="GTPase-bd"/>
</dbReference>
<feature type="compositionally biased region" description="Basic and acidic residues" evidence="2">
    <location>
        <begin position="958"/>
        <end position="971"/>
    </location>
</feature>
<dbReference type="GO" id="GO:0030866">
    <property type="term" value="P:cortical actin cytoskeleton organization"/>
    <property type="evidence" value="ECO:0007669"/>
    <property type="project" value="TreeGrafter"/>
</dbReference>
<dbReference type="PANTHER" id="PTHR45857">
    <property type="entry name" value="FORMIN-LIKE PROTEIN"/>
    <property type="match status" value="1"/>
</dbReference>
<evidence type="ECO:0000256" key="1">
    <source>
        <dbReference type="SAM" id="Coils"/>
    </source>
</evidence>
<gene>
    <name evidence="4" type="ORF">FBUS_07004</name>
</gene>
<dbReference type="AlphaFoldDB" id="A0A8E0S1H0"/>
<keyword evidence="1" id="KW-0175">Coiled coil</keyword>
<evidence type="ECO:0000259" key="3">
    <source>
        <dbReference type="PROSITE" id="PS51232"/>
    </source>
</evidence>
<feature type="region of interest" description="Disordered" evidence="2">
    <location>
        <begin position="935"/>
        <end position="985"/>
    </location>
</feature>
<dbReference type="Proteomes" id="UP000728185">
    <property type="component" value="Unassembled WGS sequence"/>
</dbReference>
<dbReference type="InterPro" id="IPR010472">
    <property type="entry name" value="FH3_dom"/>
</dbReference>
<dbReference type="Pfam" id="PF06367">
    <property type="entry name" value="Drf_FH3"/>
    <property type="match status" value="1"/>
</dbReference>
<dbReference type="Gene3D" id="1.25.10.10">
    <property type="entry name" value="Leucine-rich Repeat Variant"/>
    <property type="match status" value="1"/>
</dbReference>
<comment type="caution">
    <text evidence="4">The sequence shown here is derived from an EMBL/GenBank/DDBJ whole genome shotgun (WGS) entry which is preliminary data.</text>
</comment>
<feature type="domain" description="GBD/FH3" evidence="3">
    <location>
        <begin position="1"/>
        <end position="299"/>
    </location>
</feature>
<protein>
    <submittedName>
        <fullName evidence="4">Formin protein 1</fullName>
    </submittedName>
</protein>
<accession>A0A8E0S1H0</accession>
<organism evidence="4 5">
    <name type="scientific">Fasciolopsis buskii</name>
    <dbReference type="NCBI Taxonomy" id="27845"/>
    <lineage>
        <taxon>Eukaryota</taxon>
        <taxon>Metazoa</taxon>
        <taxon>Spiralia</taxon>
        <taxon>Lophotrochozoa</taxon>
        <taxon>Platyhelminthes</taxon>
        <taxon>Trematoda</taxon>
        <taxon>Digenea</taxon>
        <taxon>Plagiorchiida</taxon>
        <taxon>Echinostomata</taxon>
        <taxon>Echinostomatoidea</taxon>
        <taxon>Fasciolidae</taxon>
        <taxon>Fasciolopsis</taxon>
    </lineage>
</organism>
<dbReference type="GO" id="GO:0031267">
    <property type="term" value="F:small GTPase binding"/>
    <property type="evidence" value="ECO:0007669"/>
    <property type="project" value="InterPro"/>
</dbReference>
<dbReference type="InterPro" id="IPR016024">
    <property type="entry name" value="ARM-type_fold"/>
</dbReference>
<feature type="compositionally biased region" description="Basic residues" evidence="2">
    <location>
        <begin position="948"/>
        <end position="957"/>
    </location>
</feature>
<evidence type="ECO:0000313" key="4">
    <source>
        <dbReference type="EMBL" id="KAA0196534.1"/>
    </source>
</evidence>
<evidence type="ECO:0000256" key="2">
    <source>
        <dbReference type="SAM" id="MobiDB-lite"/>
    </source>
</evidence>
<dbReference type="Gene3D" id="1.20.58.2220">
    <property type="entry name" value="Formin, FH2 domain"/>
    <property type="match status" value="1"/>
</dbReference>
<dbReference type="SMART" id="SM01139">
    <property type="entry name" value="Drf_FH3"/>
    <property type="match status" value="1"/>
</dbReference>
<dbReference type="InterPro" id="IPR042201">
    <property type="entry name" value="FH2_Formin_sf"/>
</dbReference>